<feature type="transmembrane region" description="Helical" evidence="1">
    <location>
        <begin position="12"/>
        <end position="34"/>
    </location>
</feature>
<protein>
    <submittedName>
        <fullName evidence="2">Uncharacterized protein</fullName>
    </submittedName>
</protein>
<evidence type="ECO:0000256" key="1">
    <source>
        <dbReference type="SAM" id="Phobius"/>
    </source>
</evidence>
<sequence>MVRWQPYCALQQASSFFFIFKIFLIIEIIPRPVFKNSDGSSFIRLGINGEDRFRMWADNGDDTQLLNVVTKFIIAFPVLVKTAKMQGIPAPGVTVVYINLEAPLEVNGEEHRKSLEDISKWQASACLSNLAVLR</sequence>
<dbReference type="EMBL" id="ML210181">
    <property type="protein sequence ID" value="TFK25891.1"/>
    <property type="molecule type" value="Genomic_DNA"/>
</dbReference>
<organism evidence="2 3">
    <name type="scientific">Coprinopsis marcescibilis</name>
    <name type="common">Agaric fungus</name>
    <name type="synonym">Psathyrella marcescibilis</name>
    <dbReference type="NCBI Taxonomy" id="230819"/>
    <lineage>
        <taxon>Eukaryota</taxon>
        <taxon>Fungi</taxon>
        <taxon>Dikarya</taxon>
        <taxon>Basidiomycota</taxon>
        <taxon>Agaricomycotina</taxon>
        <taxon>Agaricomycetes</taxon>
        <taxon>Agaricomycetidae</taxon>
        <taxon>Agaricales</taxon>
        <taxon>Agaricineae</taxon>
        <taxon>Psathyrellaceae</taxon>
        <taxon>Coprinopsis</taxon>
    </lineage>
</organism>
<gene>
    <name evidence="2" type="ORF">FA15DRAFT_654811</name>
</gene>
<evidence type="ECO:0000313" key="2">
    <source>
        <dbReference type="EMBL" id="TFK25891.1"/>
    </source>
</evidence>
<keyword evidence="3" id="KW-1185">Reference proteome</keyword>
<keyword evidence="1" id="KW-0812">Transmembrane</keyword>
<proteinExistence type="predicted"/>
<dbReference type="Proteomes" id="UP000307440">
    <property type="component" value="Unassembled WGS sequence"/>
</dbReference>
<accession>A0A5C3KZ04</accession>
<keyword evidence="1" id="KW-1133">Transmembrane helix</keyword>
<evidence type="ECO:0000313" key="3">
    <source>
        <dbReference type="Proteomes" id="UP000307440"/>
    </source>
</evidence>
<name>A0A5C3KZ04_COPMA</name>
<reference evidence="2 3" key="1">
    <citation type="journal article" date="2019" name="Nat. Ecol. Evol.">
        <title>Megaphylogeny resolves global patterns of mushroom evolution.</title>
        <authorList>
            <person name="Varga T."/>
            <person name="Krizsan K."/>
            <person name="Foldi C."/>
            <person name="Dima B."/>
            <person name="Sanchez-Garcia M."/>
            <person name="Sanchez-Ramirez S."/>
            <person name="Szollosi G.J."/>
            <person name="Szarkandi J.G."/>
            <person name="Papp V."/>
            <person name="Albert L."/>
            <person name="Andreopoulos W."/>
            <person name="Angelini C."/>
            <person name="Antonin V."/>
            <person name="Barry K.W."/>
            <person name="Bougher N.L."/>
            <person name="Buchanan P."/>
            <person name="Buyck B."/>
            <person name="Bense V."/>
            <person name="Catcheside P."/>
            <person name="Chovatia M."/>
            <person name="Cooper J."/>
            <person name="Damon W."/>
            <person name="Desjardin D."/>
            <person name="Finy P."/>
            <person name="Geml J."/>
            <person name="Haridas S."/>
            <person name="Hughes K."/>
            <person name="Justo A."/>
            <person name="Karasinski D."/>
            <person name="Kautmanova I."/>
            <person name="Kiss B."/>
            <person name="Kocsube S."/>
            <person name="Kotiranta H."/>
            <person name="LaButti K.M."/>
            <person name="Lechner B.E."/>
            <person name="Liimatainen K."/>
            <person name="Lipzen A."/>
            <person name="Lukacs Z."/>
            <person name="Mihaltcheva S."/>
            <person name="Morgado L.N."/>
            <person name="Niskanen T."/>
            <person name="Noordeloos M.E."/>
            <person name="Ohm R.A."/>
            <person name="Ortiz-Santana B."/>
            <person name="Ovrebo C."/>
            <person name="Racz N."/>
            <person name="Riley R."/>
            <person name="Savchenko A."/>
            <person name="Shiryaev A."/>
            <person name="Soop K."/>
            <person name="Spirin V."/>
            <person name="Szebenyi C."/>
            <person name="Tomsovsky M."/>
            <person name="Tulloss R.E."/>
            <person name="Uehling J."/>
            <person name="Grigoriev I.V."/>
            <person name="Vagvolgyi C."/>
            <person name="Papp T."/>
            <person name="Martin F.M."/>
            <person name="Miettinen O."/>
            <person name="Hibbett D.S."/>
            <person name="Nagy L.G."/>
        </authorList>
    </citation>
    <scope>NUCLEOTIDE SEQUENCE [LARGE SCALE GENOMIC DNA]</scope>
    <source>
        <strain evidence="2 3">CBS 121175</strain>
    </source>
</reference>
<keyword evidence="1" id="KW-0472">Membrane</keyword>
<dbReference type="AlphaFoldDB" id="A0A5C3KZ04"/>